<organism evidence="1">
    <name type="scientific">Guillardia theta (strain CCMP2712)</name>
    <name type="common">Cryptophyte</name>
    <dbReference type="NCBI Taxonomy" id="905079"/>
    <lineage>
        <taxon>Eukaryota</taxon>
        <taxon>Cryptophyceae</taxon>
        <taxon>Pyrenomonadales</taxon>
        <taxon>Geminigeraceae</taxon>
        <taxon>Guillardia</taxon>
    </lineage>
</organism>
<dbReference type="Proteomes" id="UP000011087">
    <property type="component" value="Unassembled WGS sequence"/>
</dbReference>
<evidence type="ECO:0000313" key="2">
    <source>
        <dbReference type="EnsemblProtists" id="EKX49912"/>
    </source>
</evidence>
<name>L1JN96_GUITC</name>
<dbReference type="RefSeq" id="XP_005836892.1">
    <property type="nucleotide sequence ID" value="XM_005836835.1"/>
</dbReference>
<gene>
    <name evidence="1" type="ORF">GUITHDRAFT_104309</name>
</gene>
<reference evidence="2" key="3">
    <citation type="submission" date="2016-03" db="UniProtKB">
        <authorList>
            <consortium name="EnsemblProtists"/>
        </authorList>
    </citation>
    <scope>IDENTIFICATION</scope>
</reference>
<dbReference type="AlphaFoldDB" id="L1JN96"/>
<protein>
    <submittedName>
        <fullName evidence="1 2">Uncharacterized protein</fullName>
    </submittedName>
</protein>
<reference evidence="3" key="2">
    <citation type="submission" date="2012-11" db="EMBL/GenBank/DDBJ databases">
        <authorList>
            <person name="Kuo A."/>
            <person name="Curtis B.A."/>
            <person name="Tanifuji G."/>
            <person name="Burki F."/>
            <person name="Gruber A."/>
            <person name="Irimia M."/>
            <person name="Maruyama S."/>
            <person name="Arias M.C."/>
            <person name="Ball S.G."/>
            <person name="Gile G.H."/>
            <person name="Hirakawa Y."/>
            <person name="Hopkins J.F."/>
            <person name="Rensing S.A."/>
            <person name="Schmutz J."/>
            <person name="Symeonidi A."/>
            <person name="Elias M."/>
            <person name="Eveleigh R.J."/>
            <person name="Herman E.K."/>
            <person name="Klute M.J."/>
            <person name="Nakayama T."/>
            <person name="Obornik M."/>
            <person name="Reyes-Prieto A."/>
            <person name="Armbrust E.V."/>
            <person name="Aves S.J."/>
            <person name="Beiko R.G."/>
            <person name="Coutinho P."/>
            <person name="Dacks J.B."/>
            <person name="Durnford D.G."/>
            <person name="Fast N.M."/>
            <person name="Green B.R."/>
            <person name="Grisdale C."/>
            <person name="Hempe F."/>
            <person name="Henrissat B."/>
            <person name="Hoppner M.P."/>
            <person name="Ishida K.-I."/>
            <person name="Kim E."/>
            <person name="Koreny L."/>
            <person name="Kroth P.G."/>
            <person name="Liu Y."/>
            <person name="Malik S.-B."/>
            <person name="Maier U.G."/>
            <person name="McRose D."/>
            <person name="Mock T."/>
            <person name="Neilson J.A."/>
            <person name="Onodera N.T."/>
            <person name="Poole A.M."/>
            <person name="Pritham E.J."/>
            <person name="Richards T.A."/>
            <person name="Rocap G."/>
            <person name="Roy S.W."/>
            <person name="Sarai C."/>
            <person name="Schaack S."/>
            <person name="Shirato S."/>
            <person name="Slamovits C.H."/>
            <person name="Spencer D.F."/>
            <person name="Suzuki S."/>
            <person name="Worden A.Z."/>
            <person name="Zauner S."/>
            <person name="Barry K."/>
            <person name="Bell C."/>
            <person name="Bharti A.K."/>
            <person name="Crow J.A."/>
            <person name="Grimwood J."/>
            <person name="Kramer R."/>
            <person name="Lindquist E."/>
            <person name="Lucas S."/>
            <person name="Salamov A."/>
            <person name="McFadden G.I."/>
            <person name="Lane C.E."/>
            <person name="Keeling P.J."/>
            <person name="Gray M.W."/>
            <person name="Grigoriev I.V."/>
            <person name="Archibald J.M."/>
        </authorList>
    </citation>
    <scope>NUCLEOTIDE SEQUENCE</scope>
    <source>
        <strain evidence="3">CCMP2712</strain>
    </source>
</reference>
<dbReference type="EnsemblProtists" id="EKX49912">
    <property type="protein sequence ID" value="EKX49912"/>
    <property type="gene ID" value="GUITHDRAFT_104309"/>
</dbReference>
<accession>L1JN96</accession>
<dbReference type="EMBL" id="JH992980">
    <property type="protein sequence ID" value="EKX49912.1"/>
    <property type="molecule type" value="Genomic_DNA"/>
</dbReference>
<evidence type="ECO:0000313" key="1">
    <source>
        <dbReference type="EMBL" id="EKX49912.1"/>
    </source>
</evidence>
<proteinExistence type="predicted"/>
<dbReference type="HOGENOM" id="CLU_856475_0_0_1"/>
<reference evidence="1 3" key="1">
    <citation type="journal article" date="2012" name="Nature">
        <title>Algal genomes reveal evolutionary mosaicism and the fate of nucleomorphs.</title>
        <authorList>
            <consortium name="DOE Joint Genome Institute"/>
            <person name="Curtis B.A."/>
            <person name="Tanifuji G."/>
            <person name="Burki F."/>
            <person name="Gruber A."/>
            <person name="Irimia M."/>
            <person name="Maruyama S."/>
            <person name="Arias M.C."/>
            <person name="Ball S.G."/>
            <person name="Gile G.H."/>
            <person name="Hirakawa Y."/>
            <person name="Hopkins J.F."/>
            <person name="Kuo A."/>
            <person name="Rensing S.A."/>
            <person name="Schmutz J."/>
            <person name="Symeonidi A."/>
            <person name="Elias M."/>
            <person name="Eveleigh R.J."/>
            <person name="Herman E.K."/>
            <person name="Klute M.J."/>
            <person name="Nakayama T."/>
            <person name="Obornik M."/>
            <person name="Reyes-Prieto A."/>
            <person name="Armbrust E.V."/>
            <person name="Aves S.J."/>
            <person name="Beiko R.G."/>
            <person name="Coutinho P."/>
            <person name="Dacks J.B."/>
            <person name="Durnford D.G."/>
            <person name="Fast N.M."/>
            <person name="Green B.R."/>
            <person name="Grisdale C.J."/>
            <person name="Hempel F."/>
            <person name="Henrissat B."/>
            <person name="Hoppner M.P."/>
            <person name="Ishida K."/>
            <person name="Kim E."/>
            <person name="Koreny L."/>
            <person name="Kroth P.G."/>
            <person name="Liu Y."/>
            <person name="Malik S.B."/>
            <person name="Maier U.G."/>
            <person name="McRose D."/>
            <person name="Mock T."/>
            <person name="Neilson J.A."/>
            <person name="Onodera N.T."/>
            <person name="Poole A.M."/>
            <person name="Pritham E.J."/>
            <person name="Richards T.A."/>
            <person name="Rocap G."/>
            <person name="Roy S.W."/>
            <person name="Sarai C."/>
            <person name="Schaack S."/>
            <person name="Shirato S."/>
            <person name="Slamovits C.H."/>
            <person name="Spencer D.F."/>
            <person name="Suzuki S."/>
            <person name="Worden A.Z."/>
            <person name="Zauner S."/>
            <person name="Barry K."/>
            <person name="Bell C."/>
            <person name="Bharti A.K."/>
            <person name="Crow J.A."/>
            <person name="Grimwood J."/>
            <person name="Kramer R."/>
            <person name="Lindquist E."/>
            <person name="Lucas S."/>
            <person name="Salamov A."/>
            <person name="McFadden G.I."/>
            <person name="Lane C.E."/>
            <person name="Keeling P.J."/>
            <person name="Gray M.W."/>
            <person name="Grigoriev I.V."/>
            <person name="Archibald J.M."/>
        </authorList>
    </citation>
    <scope>NUCLEOTIDE SEQUENCE</scope>
    <source>
        <strain evidence="1 3">CCMP2712</strain>
    </source>
</reference>
<evidence type="ECO:0000313" key="3">
    <source>
        <dbReference type="Proteomes" id="UP000011087"/>
    </source>
</evidence>
<sequence length="325" mass="37538">MQLYMDLIWLIVKQESICDHRLLNFQQVQDFLVAHFPDRIVKVFLREPSPPTYDMMLANERLMFKECDMKIFPCWQGRGRVRHQGGWIEYLWARTSVLPISSSLVPRLYPEGSLKLANSLARLADNVVTLHDQGVAYLSLSSVYLCVCEDTLDFCLVGAEYVQNLGRDLELSYEYPDCDDAAFPESFRERLERMITKRSGILVIELKRYALCSILWRAIGECTAHFSVDVKTLLKGALCMAQRPAACWTLLNLMRKFLAQEEAQESIDRCSAFFDRTKMLAYMHYYYRAVACKGSMQSSRLGLFEESLAILIDLDSVQNRIEMPL</sequence>
<dbReference type="PaxDb" id="55529-EKX49912"/>
<dbReference type="GeneID" id="17306595"/>
<dbReference type="KEGG" id="gtt:GUITHDRAFT_104309"/>
<keyword evidence="3" id="KW-1185">Reference proteome</keyword>